<dbReference type="InterPro" id="IPR005702">
    <property type="entry name" value="Wzc-like_C"/>
</dbReference>
<dbReference type="InterPro" id="IPR025669">
    <property type="entry name" value="AAA_dom"/>
</dbReference>
<dbReference type="GO" id="GO:0004715">
    <property type="term" value="F:non-membrane spanning protein tyrosine kinase activity"/>
    <property type="evidence" value="ECO:0007669"/>
    <property type="project" value="UniProtKB-EC"/>
</dbReference>
<organism evidence="21 22">
    <name type="scientific">Bifidobacterium magnum</name>
    <dbReference type="NCBI Taxonomy" id="1692"/>
    <lineage>
        <taxon>Bacteria</taxon>
        <taxon>Bacillati</taxon>
        <taxon>Actinomycetota</taxon>
        <taxon>Actinomycetes</taxon>
        <taxon>Bifidobacteriales</taxon>
        <taxon>Bifidobacteriaceae</taxon>
        <taxon>Bifidobacterium</taxon>
    </lineage>
</organism>
<keyword evidence="15" id="KW-0829">Tyrosine-protein kinase</keyword>
<feature type="domain" description="Polysaccharide chain length determinant N-terminal" evidence="19">
    <location>
        <begin position="25"/>
        <end position="117"/>
    </location>
</feature>
<evidence type="ECO:0000256" key="8">
    <source>
        <dbReference type="ARBA" id="ARBA00022679"/>
    </source>
</evidence>
<dbReference type="PANTHER" id="PTHR32309">
    <property type="entry name" value="TYROSINE-PROTEIN KINASE"/>
    <property type="match status" value="1"/>
</dbReference>
<dbReference type="PANTHER" id="PTHR32309:SF13">
    <property type="entry name" value="FERRIC ENTEROBACTIN TRANSPORT PROTEIN FEPE"/>
    <property type="match status" value="1"/>
</dbReference>
<feature type="region of interest" description="Disordered" evidence="17">
    <location>
        <begin position="481"/>
        <end position="502"/>
    </location>
</feature>
<dbReference type="InterPro" id="IPR027417">
    <property type="entry name" value="P-loop_NTPase"/>
</dbReference>
<feature type="transmembrane region" description="Helical" evidence="18">
    <location>
        <begin position="38"/>
        <end position="58"/>
    </location>
</feature>
<feature type="domain" description="AAA" evidence="20">
    <location>
        <begin position="298"/>
        <end position="410"/>
    </location>
</feature>
<dbReference type="InterPro" id="IPR003856">
    <property type="entry name" value="LPS_length_determ_N"/>
</dbReference>
<comment type="similarity">
    <text evidence="4">Belongs to the etk/wzc family.</text>
</comment>
<evidence type="ECO:0000256" key="11">
    <source>
        <dbReference type="ARBA" id="ARBA00022777"/>
    </source>
</evidence>
<protein>
    <recommendedName>
        <fullName evidence="5">non-specific protein-tyrosine kinase</fullName>
        <ecNumber evidence="5">2.7.10.2</ecNumber>
    </recommendedName>
</protein>
<dbReference type="Pfam" id="PF02706">
    <property type="entry name" value="Wzz"/>
    <property type="match status" value="1"/>
</dbReference>
<evidence type="ECO:0000256" key="3">
    <source>
        <dbReference type="ARBA" id="ARBA00007316"/>
    </source>
</evidence>
<evidence type="ECO:0000256" key="1">
    <source>
        <dbReference type="ARBA" id="ARBA00004429"/>
    </source>
</evidence>
<proteinExistence type="inferred from homology"/>
<keyword evidence="14 18" id="KW-0472">Membrane</keyword>
<dbReference type="eggNOG" id="COG0489">
    <property type="taxonomic scope" value="Bacteria"/>
</dbReference>
<keyword evidence="7" id="KW-0997">Cell inner membrane</keyword>
<comment type="similarity">
    <text evidence="2">Belongs to the CpsC/CapA family.</text>
</comment>
<feature type="compositionally biased region" description="Basic residues" evidence="17">
    <location>
        <begin position="487"/>
        <end position="502"/>
    </location>
</feature>
<evidence type="ECO:0000313" key="22">
    <source>
        <dbReference type="Proteomes" id="UP000029052"/>
    </source>
</evidence>
<dbReference type="CDD" id="cd05387">
    <property type="entry name" value="BY-kinase"/>
    <property type="match status" value="1"/>
</dbReference>
<evidence type="ECO:0000259" key="20">
    <source>
        <dbReference type="Pfam" id="PF13614"/>
    </source>
</evidence>
<dbReference type="Gene3D" id="3.40.50.300">
    <property type="entry name" value="P-loop containing nucleotide triphosphate hydrolases"/>
    <property type="match status" value="1"/>
</dbReference>
<dbReference type="EMBL" id="JGZB01000001">
    <property type="protein sequence ID" value="KFI69588.1"/>
    <property type="molecule type" value="Genomic_DNA"/>
</dbReference>
<dbReference type="FunFam" id="3.40.50.300:FF:000527">
    <property type="entry name" value="Tyrosine-protein kinase etk"/>
    <property type="match status" value="1"/>
</dbReference>
<evidence type="ECO:0000256" key="15">
    <source>
        <dbReference type="ARBA" id="ARBA00023137"/>
    </source>
</evidence>
<evidence type="ECO:0000256" key="4">
    <source>
        <dbReference type="ARBA" id="ARBA00008883"/>
    </source>
</evidence>
<dbReference type="STRING" id="1692.BMAGN_1306"/>
<evidence type="ECO:0000256" key="14">
    <source>
        <dbReference type="ARBA" id="ARBA00023136"/>
    </source>
</evidence>
<evidence type="ECO:0000256" key="2">
    <source>
        <dbReference type="ARBA" id="ARBA00006683"/>
    </source>
</evidence>
<keyword evidence="10" id="KW-0547">Nucleotide-binding</keyword>
<evidence type="ECO:0000256" key="18">
    <source>
        <dbReference type="SAM" id="Phobius"/>
    </source>
</evidence>
<dbReference type="GO" id="GO:0005524">
    <property type="term" value="F:ATP binding"/>
    <property type="evidence" value="ECO:0007669"/>
    <property type="project" value="UniProtKB-KW"/>
</dbReference>
<dbReference type="EC" id="2.7.10.2" evidence="5"/>
<keyword evidence="11 21" id="KW-0418">Kinase</keyword>
<evidence type="ECO:0000256" key="9">
    <source>
        <dbReference type="ARBA" id="ARBA00022692"/>
    </source>
</evidence>
<evidence type="ECO:0000313" key="21">
    <source>
        <dbReference type="EMBL" id="KFI69588.1"/>
    </source>
</evidence>
<dbReference type="GO" id="GO:0042802">
    <property type="term" value="F:identical protein binding"/>
    <property type="evidence" value="ECO:0007669"/>
    <property type="project" value="UniProtKB-ARBA"/>
</dbReference>
<comment type="subcellular location">
    <subcellularLocation>
        <location evidence="1">Cell inner membrane</location>
        <topology evidence="1">Multi-pass membrane protein</topology>
    </subcellularLocation>
</comment>
<dbReference type="SUPFAM" id="SSF52540">
    <property type="entry name" value="P-loop containing nucleoside triphosphate hydrolases"/>
    <property type="match status" value="1"/>
</dbReference>
<dbReference type="Pfam" id="PF13614">
    <property type="entry name" value="AAA_31"/>
    <property type="match status" value="1"/>
</dbReference>
<accession>A0A087BEY8</accession>
<dbReference type="Proteomes" id="UP000029052">
    <property type="component" value="Unassembled WGS sequence"/>
</dbReference>
<keyword evidence="8 21" id="KW-0808">Transferase</keyword>
<evidence type="ECO:0000256" key="16">
    <source>
        <dbReference type="ARBA" id="ARBA00051245"/>
    </source>
</evidence>
<gene>
    <name evidence="21" type="ORF">BMAGN_1306</name>
</gene>
<name>A0A087BEY8_9BIFI</name>
<evidence type="ECO:0000256" key="10">
    <source>
        <dbReference type="ARBA" id="ARBA00022741"/>
    </source>
</evidence>
<evidence type="ECO:0000256" key="5">
    <source>
        <dbReference type="ARBA" id="ARBA00011903"/>
    </source>
</evidence>
<dbReference type="AlphaFoldDB" id="A0A087BEY8"/>
<dbReference type="GO" id="GO:0005886">
    <property type="term" value="C:plasma membrane"/>
    <property type="evidence" value="ECO:0007669"/>
    <property type="project" value="UniProtKB-SubCell"/>
</dbReference>
<evidence type="ECO:0000256" key="13">
    <source>
        <dbReference type="ARBA" id="ARBA00022989"/>
    </source>
</evidence>
<evidence type="ECO:0000259" key="19">
    <source>
        <dbReference type="Pfam" id="PF02706"/>
    </source>
</evidence>
<comment type="similarity">
    <text evidence="3">Belongs to the CpsD/CapB family.</text>
</comment>
<keyword evidence="9 18" id="KW-0812">Transmembrane</keyword>
<feature type="transmembrane region" description="Helical" evidence="18">
    <location>
        <begin position="201"/>
        <end position="221"/>
    </location>
</feature>
<dbReference type="NCBIfam" id="TIGR01007">
    <property type="entry name" value="eps_fam"/>
    <property type="match status" value="1"/>
</dbReference>
<evidence type="ECO:0000256" key="17">
    <source>
        <dbReference type="SAM" id="MobiDB-lite"/>
    </source>
</evidence>
<evidence type="ECO:0000256" key="6">
    <source>
        <dbReference type="ARBA" id="ARBA00022475"/>
    </source>
</evidence>
<comment type="catalytic activity">
    <reaction evidence="16">
        <text>L-tyrosyl-[protein] + ATP = O-phospho-L-tyrosyl-[protein] + ADP + H(+)</text>
        <dbReference type="Rhea" id="RHEA:10596"/>
        <dbReference type="Rhea" id="RHEA-COMP:10136"/>
        <dbReference type="Rhea" id="RHEA-COMP:20101"/>
        <dbReference type="ChEBI" id="CHEBI:15378"/>
        <dbReference type="ChEBI" id="CHEBI:30616"/>
        <dbReference type="ChEBI" id="CHEBI:46858"/>
        <dbReference type="ChEBI" id="CHEBI:61978"/>
        <dbReference type="ChEBI" id="CHEBI:456216"/>
        <dbReference type="EC" id="2.7.10.2"/>
    </reaction>
</comment>
<evidence type="ECO:0000256" key="7">
    <source>
        <dbReference type="ARBA" id="ARBA00022519"/>
    </source>
</evidence>
<evidence type="ECO:0000256" key="12">
    <source>
        <dbReference type="ARBA" id="ARBA00022840"/>
    </source>
</evidence>
<keyword evidence="13 18" id="KW-1133">Transmembrane helix</keyword>
<dbReference type="InterPro" id="IPR050445">
    <property type="entry name" value="Bact_polysacc_biosynth/exp"/>
</dbReference>
<keyword evidence="22" id="KW-1185">Reference proteome</keyword>
<sequence length="502" mass="53493">MASMSDEKGTYAATNANNKEQHDGLTLIDLFHVLFKHAITAIIGFVVVFGCACVYLLMATPQYSATTQTFTTYSDTSTADDNYSSLGSAASYISTQVKSYPNLIKTDVVLQPVINQLHLDISVNGLAGMVTATNPSNTAFINISVTSSDPQQAAQIANAVASSFQNVVQSSLYADGKPSPVKITVVQNASVPSSPTSPKTALVLLAGIVGGLIVGIVAALLKDIFTRKIQDESELESYINAPVLGRIPEDEEIGKDASVIVSQPGSVAAEDYRRICTNLTFIAPVSGTNSRLIVVSAVGANEGKTTTSVNLAAALAENGATVLLIDADLRHPSVANKLNIDGSVGLAHVLSGQASVKDVVQRYWKSNLHIMPAGPKPPNASQLINSPIMSELIEHALHQYDYVIIDTPPLVVANDAVIFAKQGGGLVIVSRRAMTRKKELTDTANELRNLHVDVTGFVFNGAKDEKTSLYGSNYYYYSNDSKGSGEHHHHTRKSSTSRSLKK</sequence>
<dbReference type="eggNOG" id="COG3944">
    <property type="taxonomic scope" value="Bacteria"/>
</dbReference>
<comment type="caution">
    <text evidence="21">The sequence shown here is derived from an EMBL/GenBank/DDBJ whole genome shotgun (WGS) entry which is preliminary data.</text>
</comment>
<keyword evidence="12" id="KW-0067">ATP-binding</keyword>
<keyword evidence="6" id="KW-1003">Cell membrane</keyword>
<reference evidence="21 22" key="1">
    <citation type="submission" date="2014-03" db="EMBL/GenBank/DDBJ databases">
        <title>Genomics of Bifidobacteria.</title>
        <authorList>
            <person name="Ventura M."/>
            <person name="Milani C."/>
            <person name="Lugli G.A."/>
        </authorList>
    </citation>
    <scope>NUCLEOTIDE SEQUENCE [LARGE SCALE GENOMIC DNA]</scope>
    <source>
        <strain evidence="21 22">LMG 11591</strain>
    </source>
</reference>